<dbReference type="EMBL" id="ANJA01002561">
    <property type="protein sequence ID" value="ETO69372.1"/>
    <property type="molecule type" value="Genomic_DNA"/>
</dbReference>
<feature type="compositionally biased region" description="Basic and acidic residues" evidence="1">
    <location>
        <begin position="1"/>
        <end position="21"/>
    </location>
</feature>
<feature type="compositionally biased region" description="Low complexity" evidence="1">
    <location>
        <begin position="105"/>
        <end position="114"/>
    </location>
</feature>
<feature type="region of interest" description="Disordered" evidence="1">
    <location>
        <begin position="133"/>
        <end position="163"/>
    </location>
</feature>
<feature type="region of interest" description="Disordered" evidence="1">
    <location>
        <begin position="1"/>
        <end position="117"/>
    </location>
</feature>
<sequence>MAAATERGERAQRRAASRERPASAVQASAKRQRQPGAATTVDTGDGVVVTLETSEIRPGRTGGLGAGRNARSDSQGVGRGNSASSGGGARDGRGDDTPPAGGAGSDTDASAGAGADDETDAGFAVEAIHLTEAGNGGGRGGGCPGRAPPAAAANAVQTGGRDLPPRQVIVRKKAKALKLTKFKGLDDNMPVTMWLKTVRAEVRRQEVTMCNGVQYRKCTQVT</sequence>
<comment type="caution">
    <text evidence="2">The sequence shown here is derived from an EMBL/GenBank/DDBJ whole genome shotgun (WGS) entry which is preliminary data.</text>
</comment>
<feature type="compositionally biased region" description="Low complexity" evidence="1">
    <location>
        <begin position="36"/>
        <end position="50"/>
    </location>
</feature>
<evidence type="ECO:0000313" key="3">
    <source>
        <dbReference type="Proteomes" id="UP000028582"/>
    </source>
</evidence>
<feature type="compositionally biased region" description="Gly residues" evidence="1">
    <location>
        <begin position="134"/>
        <end position="144"/>
    </location>
</feature>
<dbReference type="AlphaFoldDB" id="A0A080ZRW1"/>
<name>A0A080ZRW1_PHYNI</name>
<organism evidence="2 3">
    <name type="scientific">Phytophthora nicotianae P1976</name>
    <dbReference type="NCBI Taxonomy" id="1317066"/>
    <lineage>
        <taxon>Eukaryota</taxon>
        <taxon>Sar</taxon>
        <taxon>Stramenopiles</taxon>
        <taxon>Oomycota</taxon>
        <taxon>Peronosporomycetes</taxon>
        <taxon>Peronosporales</taxon>
        <taxon>Peronosporaceae</taxon>
        <taxon>Phytophthora</taxon>
    </lineage>
</organism>
<proteinExistence type="predicted"/>
<gene>
    <name evidence="2" type="ORF">F444_14035</name>
</gene>
<evidence type="ECO:0000256" key="1">
    <source>
        <dbReference type="SAM" id="MobiDB-lite"/>
    </source>
</evidence>
<protein>
    <submittedName>
        <fullName evidence="2">Uncharacterized protein</fullName>
    </submittedName>
</protein>
<dbReference type="Proteomes" id="UP000028582">
    <property type="component" value="Unassembled WGS sequence"/>
</dbReference>
<accession>A0A080ZRW1</accession>
<evidence type="ECO:0000313" key="2">
    <source>
        <dbReference type="EMBL" id="ETO69372.1"/>
    </source>
</evidence>
<reference evidence="2 3" key="1">
    <citation type="submission" date="2013-11" db="EMBL/GenBank/DDBJ databases">
        <title>The Genome Sequence of Phytophthora parasitica P1976.</title>
        <authorList>
            <consortium name="The Broad Institute Genomics Platform"/>
            <person name="Russ C."/>
            <person name="Tyler B."/>
            <person name="Panabieres F."/>
            <person name="Shan W."/>
            <person name="Tripathy S."/>
            <person name="Grunwald N."/>
            <person name="Machado M."/>
            <person name="Johnson C.S."/>
            <person name="Walker B."/>
            <person name="Young S."/>
            <person name="Zeng Q."/>
            <person name="Gargeya S."/>
            <person name="Fitzgerald M."/>
            <person name="Haas B."/>
            <person name="Abouelleil A."/>
            <person name="Allen A.W."/>
            <person name="Alvarado L."/>
            <person name="Arachchi H.M."/>
            <person name="Berlin A.M."/>
            <person name="Chapman S.B."/>
            <person name="Gainer-Dewar J."/>
            <person name="Goldberg J."/>
            <person name="Griggs A."/>
            <person name="Gujja S."/>
            <person name="Hansen M."/>
            <person name="Howarth C."/>
            <person name="Imamovic A."/>
            <person name="Ireland A."/>
            <person name="Larimer J."/>
            <person name="McCowan C."/>
            <person name="Murphy C."/>
            <person name="Pearson M."/>
            <person name="Poon T.W."/>
            <person name="Priest M."/>
            <person name="Roberts A."/>
            <person name="Saif S."/>
            <person name="Shea T."/>
            <person name="Sisk P."/>
            <person name="Sykes S."/>
            <person name="Wortman J."/>
            <person name="Nusbaum C."/>
            <person name="Birren B."/>
        </authorList>
    </citation>
    <scope>NUCLEOTIDE SEQUENCE [LARGE SCALE GENOMIC DNA]</scope>
    <source>
        <strain evidence="2 3">P1976</strain>
    </source>
</reference>